<evidence type="ECO:0000313" key="1">
    <source>
        <dbReference type="EMBL" id="EHO54540.1"/>
    </source>
</evidence>
<comment type="caution">
    <text evidence="1">The sequence shown here is derived from an EMBL/GenBank/DDBJ whole genome shotgun (WGS) entry which is preliminary data.</text>
</comment>
<organism evidence="1 2">
    <name type="scientific">Lentilactobacillus kisonensis F0435</name>
    <dbReference type="NCBI Taxonomy" id="797516"/>
    <lineage>
        <taxon>Bacteria</taxon>
        <taxon>Bacillati</taxon>
        <taxon>Bacillota</taxon>
        <taxon>Bacilli</taxon>
        <taxon>Lactobacillales</taxon>
        <taxon>Lactobacillaceae</taxon>
        <taxon>Lentilactobacillus</taxon>
    </lineage>
</organism>
<name>H1LBZ0_9LACO</name>
<gene>
    <name evidence="1" type="ORF">HMPREF9104_00101</name>
</gene>
<dbReference type="STRING" id="797516.HMPREF9104_00101"/>
<accession>H1LBZ0</accession>
<reference evidence="1 2" key="1">
    <citation type="submission" date="2011-09" db="EMBL/GenBank/DDBJ databases">
        <authorList>
            <person name="Weinstock G."/>
            <person name="Sodergren E."/>
            <person name="Clifton S."/>
            <person name="Fulton L."/>
            <person name="Fulton B."/>
            <person name="Courtney L."/>
            <person name="Fronick C."/>
            <person name="Harrison M."/>
            <person name="Strong C."/>
            <person name="Farmer C."/>
            <person name="Delahaunty K."/>
            <person name="Markovic C."/>
            <person name="Hall O."/>
            <person name="Minx P."/>
            <person name="Tomlinson C."/>
            <person name="Mitreva M."/>
            <person name="Hou S."/>
            <person name="Chen J."/>
            <person name="Wollam A."/>
            <person name="Pepin K.H."/>
            <person name="Johnson M."/>
            <person name="Bhonagiri V."/>
            <person name="Zhang X."/>
            <person name="Suruliraj S."/>
            <person name="Warren W."/>
            <person name="Chinwalla A."/>
            <person name="Mardis E.R."/>
            <person name="Wilson R.K."/>
        </authorList>
    </citation>
    <scope>NUCLEOTIDE SEQUENCE [LARGE SCALE GENOMIC DNA]</scope>
    <source>
        <strain evidence="1 2">F0435</strain>
    </source>
</reference>
<dbReference type="AlphaFoldDB" id="H1LBZ0"/>
<protein>
    <submittedName>
        <fullName evidence="1">Uncharacterized protein</fullName>
    </submittedName>
</protein>
<dbReference type="EMBL" id="AGRJ01000008">
    <property type="protein sequence ID" value="EHO54540.1"/>
    <property type="molecule type" value="Genomic_DNA"/>
</dbReference>
<dbReference type="HOGENOM" id="CLU_3185128_0_0_9"/>
<proteinExistence type="predicted"/>
<dbReference type="Proteomes" id="UP000005025">
    <property type="component" value="Unassembled WGS sequence"/>
</dbReference>
<evidence type="ECO:0000313" key="2">
    <source>
        <dbReference type="Proteomes" id="UP000005025"/>
    </source>
</evidence>
<sequence length="46" mass="5378">MILYESKILELSIFNNQSTNWISNYLMNLKGFDVFSLYKQVTGKAD</sequence>